<reference evidence="2" key="1">
    <citation type="journal article" date="2017" name="Front. Plant Sci.">
        <title>Climate Clever Clovers: New Paradigm to Reduce the Environmental Footprint of Ruminants by Breeding Low Methanogenic Forages Utilizing Haplotype Variation.</title>
        <authorList>
            <person name="Kaur P."/>
            <person name="Appels R."/>
            <person name="Bayer P.E."/>
            <person name="Keeble-Gagnere G."/>
            <person name="Wang J."/>
            <person name="Hirakawa H."/>
            <person name="Shirasawa K."/>
            <person name="Vercoe P."/>
            <person name="Stefanova K."/>
            <person name="Durmic Z."/>
            <person name="Nichols P."/>
            <person name="Revell C."/>
            <person name="Isobe S.N."/>
            <person name="Edwards D."/>
            <person name="Erskine W."/>
        </authorList>
    </citation>
    <scope>NUCLEOTIDE SEQUENCE [LARGE SCALE GENOMIC DNA]</scope>
    <source>
        <strain evidence="2">cv. Daliak</strain>
    </source>
</reference>
<name>A0A2Z6N606_TRISU</name>
<dbReference type="AlphaFoldDB" id="A0A2Z6N606"/>
<evidence type="ECO:0000313" key="1">
    <source>
        <dbReference type="EMBL" id="GAU24637.1"/>
    </source>
</evidence>
<dbReference type="OrthoDB" id="10612687at2759"/>
<keyword evidence="2" id="KW-1185">Reference proteome</keyword>
<dbReference type="Proteomes" id="UP000242715">
    <property type="component" value="Unassembled WGS sequence"/>
</dbReference>
<accession>A0A2Z6N606</accession>
<evidence type="ECO:0000313" key="2">
    <source>
        <dbReference type="Proteomes" id="UP000242715"/>
    </source>
</evidence>
<dbReference type="EMBL" id="DF973294">
    <property type="protein sequence ID" value="GAU24637.1"/>
    <property type="molecule type" value="Genomic_DNA"/>
</dbReference>
<protein>
    <submittedName>
        <fullName evidence="1">Uncharacterized protein</fullName>
    </submittedName>
</protein>
<gene>
    <name evidence="1" type="ORF">TSUD_208620</name>
</gene>
<proteinExistence type="predicted"/>
<sequence>MKLKIDPAKVLKIKALGFEAVEEGKMSFLAHTDKVIEIVQNFQRTEEQHRGSDQSYGCVSYIKPMSVRWHNEDVNFYSHHL</sequence>
<organism evidence="1 2">
    <name type="scientific">Trifolium subterraneum</name>
    <name type="common">Subterranean clover</name>
    <dbReference type="NCBI Taxonomy" id="3900"/>
    <lineage>
        <taxon>Eukaryota</taxon>
        <taxon>Viridiplantae</taxon>
        <taxon>Streptophyta</taxon>
        <taxon>Embryophyta</taxon>
        <taxon>Tracheophyta</taxon>
        <taxon>Spermatophyta</taxon>
        <taxon>Magnoliopsida</taxon>
        <taxon>eudicotyledons</taxon>
        <taxon>Gunneridae</taxon>
        <taxon>Pentapetalae</taxon>
        <taxon>rosids</taxon>
        <taxon>fabids</taxon>
        <taxon>Fabales</taxon>
        <taxon>Fabaceae</taxon>
        <taxon>Papilionoideae</taxon>
        <taxon>50 kb inversion clade</taxon>
        <taxon>NPAAA clade</taxon>
        <taxon>Hologalegina</taxon>
        <taxon>IRL clade</taxon>
        <taxon>Trifolieae</taxon>
        <taxon>Trifolium</taxon>
    </lineage>
</organism>